<dbReference type="SUPFAM" id="SSF46689">
    <property type="entry name" value="Homeodomain-like"/>
    <property type="match status" value="1"/>
</dbReference>
<evidence type="ECO:0000256" key="1">
    <source>
        <dbReference type="ARBA" id="ARBA00023015"/>
    </source>
</evidence>
<dbReference type="InterPro" id="IPR029016">
    <property type="entry name" value="GAF-like_dom_sf"/>
</dbReference>
<feature type="region of interest" description="Disordered" evidence="4">
    <location>
        <begin position="269"/>
        <end position="294"/>
    </location>
</feature>
<dbReference type="PANTHER" id="PTHR32071">
    <property type="entry name" value="TRANSCRIPTIONAL REGULATORY PROTEIN"/>
    <property type="match status" value="1"/>
</dbReference>
<reference evidence="7" key="2">
    <citation type="submission" date="2021-09" db="EMBL/GenBank/DDBJ databases">
        <authorList>
            <person name="Gilroy R."/>
        </authorList>
    </citation>
    <scope>NUCLEOTIDE SEQUENCE</scope>
    <source>
        <strain evidence="7">ChiGjej1B1-18357</strain>
    </source>
</reference>
<evidence type="ECO:0000259" key="5">
    <source>
        <dbReference type="Pfam" id="PF01590"/>
    </source>
</evidence>
<dbReference type="Gene3D" id="3.30.450.40">
    <property type="match status" value="1"/>
</dbReference>
<comment type="caution">
    <text evidence="7">The sequence shown here is derived from an EMBL/GenBank/DDBJ whole genome shotgun (WGS) entry which is preliminary data.</text>
</comment>
<dbReference type="GO" id="GO:0043565">
    <property type="term" value="F:sequence-specific DNA binding"/>
    <property type="evidence" value="ECO:0007669"/>
    <property type="project" value="InterPro"/>
</dbReference>
<evidence type="ECO:0000256" key="2">
    <source>
        <dbReference type="ARBA" id="ARBA00023125"/>
    </source>
</evidence>
<gene>
    <name evidence="7" type="ORF">K8V11_10335</name>
</gene>
<evidence type="ECO:0000256" key="4">
    <source>
        <dbReference type="SAM" id="MobiDB-lite"/>
    </source>
</evidence>
<dbReference type="Gene3D" id="1.10.10.60">
    <property type="entry name" value="Homeodomain-like"/>
    <property type="match status" value="1"/>
</dbReference>
<dbReference type="InterPro" id="IPR002197">
    <property type="entry name" value="HTH_Fis"/>
</dbReference>
<reference evidence="7" key="1">
    <citation type="journal article" date="2021" name="PeerJ">
        <title>Extensive microbial diversity within the chicken gut microbiome revealed by metagenomics and culture.</title>
        <authorList>
            <person name="Gilroy R."/>
            <person name="Ravi A."/>
            <person name="Getino M."/>
            <person name="Pursley I."/>
            <person name="Horton D.L."/>
            <person name="Alikhan N.F."/>
            <person name="Baker D."/>
            <person name="Gharbi K."/>
            <person name="Hall N."/>
            <person name="Watson M."/>
            <person name="Adriaenssens E.M."/>
            <person name="Foster-Nyarko E."/>
            <person name="Jarju S."/>
            <person name="Secka A."/>
            <person name="Antonio M."/>
            <person name="Oren A."/>
            <person name="Chaudhuri R.R."/>
            <person name="La Ragione R."/>
            <person name="Hildebrand F."/>
            <person name="Pallen M.J."/>
        </authorList>
    </citation>
    <scope>NUCLEOTIDE SEQUENCE</scope>
    <source>
        <strain evidence="7">ChiGjej1B1-18357</strain>
    </source>
</reference>
<dbReference type="PRINTS" id="PR01590">
    <property type="entry name" value="HTHFIS"/>
</dbReference>
<dbReference type="SUPFAM" id="SSF55781">
    <property type="entry name" value="GAF domain-like"/>
    <property type="match status" value="1"/>
</dbReference>
<organism evidence="7 8">
    <name type="scientific">Dietzia timorensis</name>
    <dbReference type="NCBI Taxonomy" id="499555"/>
    <lineage>
        <taxon>Bacteria</taxon>
        <taxon>Bacillati</taxon>
        <taxon>Actinomycetota</taxon>
        <taxon>Actinomycetes</taxon>
        <taxon>Mycobacteriales</taxon>
        <taxon>Dietziaceae</taxon>
        <taxon>Dietzia</taxon>
    </lineage>
</organism>
<dbReference type="Pfam" id="PF02954">
    <property type="entry name" value="HTH_8"/>
    <property type="match status" value="1"/>
</dbReference>
<proteinExistence type="predicted"/>
<dbReference type="SUPFAM" id="SSF52540">
    <property type="entry name" value="P-loop containing nucleoside triphosphate hydrolases"/>
    <property type="match status" value="1"/>
</dbReference>
<protein>
    <submittedName>
        <fullName evidence="7">GAF domain-containing protein</fullName>
    </submittedName>
</protein>
<sequence length="541" mass="58263">MTSEQLAAGDVDQSWRRSAALGLSPVTAGPNSADTALSRARRLREAAEPVMESVDDILGGTGATVVLADQEGRILRSAEDGTRVAQMLRRRGISEGADLSEDACGNNGIGTVLETRAGVRIAGEQHFAEVFKPFSCYGHPIINPLTRRLVGAIDLTGLTAEGDRFFVPFVRQIVASIEARYVDTARTADRELYSRFMDSKRTLRQTVCAFGEEAVLVSRRGLDVLSSADLTTLREAVESADRPERVELSIGEIPVAVQHVGRNGRLVELDIPSSPPSAPRPKRRAATASDTAKRRPATLLSSCAVLGPAGSGRTTMAVATAGADAVHVRLADADDADAAWRDLALPALRSSEEGSGSAVILDDIDLLSDADLRRLGARLAKARTPIVVTSYDVARPAVMAVAEQCDRTIHTSGLHEREEEGIEIVRAMVAQICRRREFPVPVVTEQFAREACALELPNNLRSLESILAGCLRKPVRILEPACLPAHARSARMPRPGELARGEYEAIVSALDECDGVRSRAAKRLGISRTTLYARLREFGLD</sequence>
<dbReference type="AlphaFoldDB" id="A0A921F5T0"/>
<dbReference type="Proteomes" id="UP000776650">
    <property type="component" value="Unassembled WGS sequence"/>
</dbReference>
<dbReference type="PANTHER" id="PTHR32071:SF21">
    <property type="entry name" value="TRANSCRIPTIONAL REGULATORY PROTEIN FLGR"/>
    <property type="match status" value="1"/>
</dbReference>
<dbReference type="InterPro" id="IPR009057">
    <property type="entry name" value="Homeodomain-like_sf"/>
</dbReference>
<accession>A0A921F5T0</accession>
<keyword evidence="1" id="KW-0805">Transcription regulation</keyword>
<evidence type="ECO:0000259" key="6">
    <source>
        <dbReference type="Pfam" id="PF02954"/>
    </source>
</evidence>
<keyword evidence="2" id="KW-0238">DNA-binding</keyword>
<feature type="domain" description="GAF" evidence="5">
    <location>
        <begin position="43"/>
        <end position="172"/>
    </location>
</feature>
<name>A0A921F5T0_9ACTN</name>
<dbReference type="Pfam" id="PF01590">
    <property type="entry name" value="GAF"/>
    <property type="match status" value="1"/>
</dbReference>
<evidence type="ECO:0000313" key="7">
    <source>
        <dbReference type="EMBL" id="HJE91393.1"/>
    </source>
</evidence>
<evidence type="ECO:0000256" key="3">
    <source>
        <dbReference type="ARBA" id="ARBA00023163"/>
    </source>
</evidence>
<dbReference type="InterPro" id="IPR027417">
    <property type="entry name" value="P-loop_NTPase"/>
</dbReference>
<dbReference type="EMBL" id="DYXM01000202">
    <property type="protein sequence ID" value="HJE91393.1"/>
    <property type="molecule type" value="Genomic_DNA"/>
</dbReference>
<dbReference type="InterPro" id="IPR003018">
    <property type="entry name" value="GAF"/>
</dbReference>
<keyword evidence="3" id="KW-0804">Transcription</keyword>
<evidence type="ECO:0000313" key="8">
    <source>
        <dbReference type="Proteomes" id="UP000776650"/>
    </source>
</evidence>
<dbReference type="RefSeq" id="WP_303913666.1">
    <property type="nucleotide sequence ID" value="NZ_DYXM01000202.1"/>
</dbReference>
<feature type="domain" description="DNA binding HTH" evidence="6">
    <location>
        <begin position="502"/>
        <end position="538"/>
    </location>
</feature>